<dbReference type="Pfam" id="PF13426">
    <property type="entry name" value="PAS_9"/>
    <property type="match status" value="2"/>
</dbReference>
<evidence type="ECO:0000259" key="19">
    <source>
        <dbReference type="PROSITE" id="PS50113"/>
    </source>
</evidence>
<evidence type="ECO:0000256" key="5">
    <source>
        <dbReference type="ARBA" id="ARBA00017322"/>
    </source>
</evidence>
<keyword evidence="6" id="KW-0004">4Fe-4S</keyword>
<dbReference type="PANTHER" id="PTHR24421:SF58">
    <property type="entry name" value="SIGNAL TRANSDUCTION HISTIDINE-PROTEIN KINASE_PHOSPHATASE UHPB"/>
    <property type="match status" value="1"/>
</dbReference>
<dbReference type="CDD" id="cd16917">
    <property type="entry name" value="HATPase_UhpB-NarQ-NarX-like"/>
    <property type="match status" value="1"/>
</dbReference>
<evidence type="ECO:0000256" key="12">
    <source>
        <dbReference type="ARBA" id="ARBA00023012"/>
    </source>
</evidence>
<feature type="coiled-coil region" evidence="16">
    <location>
        <begin position="254"/>
        <end position="302"/>
    </location>
</feature>
<dbReference type="RefSeq" id="WP_213040176.1">
    <property type="nucleotide sequence ID" value="NZ_CAJNBJ010000001.1"/>
</dbReference>
<name>A0ABM8QDW7_9BACT</name>
<dbReference type="EC" id="2.7.13.3" evidence="4"/>
<feature type="domain" description="PAC" evidence="19">
    <location>
        <begin position="214"/>
        <end position="266"/>
    </location>
</feature>
<keyword evidence="13" id="KW-0411">Iron-sulfur</keyword>
<evidence type="ECO:0000256" key="10">
    <source>
        <dbReference type="ARBA" id="ARBA00022777"/>
    </source>
</evidence>
<dbReference type="InterPro" id="IPR001610">
    <property type="entry name" value="PAC"/>
</dbReference>
<keyword evidence="8" id="KW-0808">Transferase</keyword>
<evidence type="ECO:0000256" key="13">
    <source>
        <dbReference type="ARBA" id="ARBA00023014"/>
    </source>
</evidence>
<proteinExistence type="predicted"/>
<dbReference type="InterPro" id="IPR036890">
    <property type="entry name" value="HATPase_C_sf"/>
</dbReference>
<dbReference type="NCBIfam" id="TIGR00229">
    <property type="entry name" value="sensory_box"/>
    <property type="match status" value="1"/>
</dbReference>
<dbReference type="InterPro" id="IPR003594">
    <property type="entry name" value="HATPase_dom"/>
</dbReference>
<dbReference type="EMBL" id="CAJNBJ010000001">
    <property type="protein sequence ID" value="CAE6691870.1"/>
    <property type="molecule type" value="Genomic_DNA"/>
</dbReference>
<keyword evidence="9" id="KW-0479">Metal-binding</keyword>
<dbReference type="CDD" id="cd00130">
    <property type="entry name" value="PAS"/>
    <property type="match status" value="2"/>
</dbReference>
<evidence type="ECO:0000256" key="6">
    <source>
        <dbReference type="ARBA" id="ARBA00022485"/>
    </source>
</evidence>
<evidence type="ECO:0000256" key="3">
    <source>
        <dbReference type="ARBA" id="ARBA00004496"/>
    </source>
</evidence>
<evidence type="ECO:0000256" key="8">
    <source>
        <dbReference type="ARBA" id="ARBA00022679"/>
    </source>
</evidence>
<keyword evidence="11" id="KW-0408">Iron</keyword>
<evidence type="ECO:0000313" key="20">
    <source>
        <dbReference type="EMBL" id="CAE6691870.1"/>
    </source>
</evidence>
<dbReference type="InterPro" id="IPR011712">
    <property type="entry name" value="Sig_transdc_His_kin_sub3_dim/P"/>
</dbReference>
<keyword evidence="16" id="KW-0175">Coiled coil</keyword>
<evidence type="ECO:0000256" key="2">
    <source>
        <dbReference type="ARBA" id="ARBA00001966"/>
    </source>
</evidence>
<evidence type="ECO:0000256" key="16">
    <source>
        <dbReference type="SAM" id="Coils"/>
    </source>
</evidence>
<evidence type="ECO:0000313" key="21">
    <source>
        <dbReference type="Proteomes" id="UP000675880"/>
    </source>
</evidence>
<dbReference type="Gene3D" id="3.30.565.10">
    <property type="entry name" value="Histidine kinase-like ATPase, C-terminal domain"/>
    <property type="match status" value="1"/>
</dbReference>
<dbReference type="Gene3D" id="3.30.450.20">
    <property type="entry name" value="PAS domain"/>
    <property type="match status" value="2"/>
</dbReference>
<evidence type="ECO:0000256" key="1">
    <source>
        <dbReference type="ARBA" id="ARBA00000085"/>
    </source>
</evidence>
<gene>
    <name evidence="20" type="ORF">NSPZN2_10260</name>
</gene>
<feature type="domain" description="Histidine kinase" evidence="17">
    <location>
        <begin position="310"/>
        <end position="504"/>
    </location>
</feature>
<dbReference type="PROSITE" id="PS50113">
    <property type="entry name" value="PAC"/>
    <property type="match status" value="1"/>
</dbReference>
<comment type="catalytic activity">
    <reaction evidence="1">
        <text>ATP + protein L-histidine = ADP + protein N-phospho-L-histidine.</text>
        <dbReference type="EC" id="2.7.13.3"/>
    </reaction>
</comment>
<dbReference type="SMART" id="SM00086">
    <property type="entry name" value="PAC"/>
    <property type="match status" value="2"/>
</dbReference>
<dbReference type="PRINTS" id="PR00344">
    <property type="entry name" value="BCTRLSENSOR"/>
</dbReference>
<dbReference type="Pfam" id="PF02518">
    <property type="entry name" value="HATPase_c"/>
    <property type="match status" value="1"/>
</dbReference>
<comment type="subcellular location">
    <subcellularLocation>
        <location evidence="3">Cytoplasm</location>
    </subcellularLocation>
</comment>
<comment type="function">
    <text evidence="14">Member of the two-component regulatory system NreB/NreC involved in the control of dissimilatory nitrate/nitrite reduction in response to oxygen. NreB functions as a direct oxygen sensor histidine kinase which is autophosphorylated, in the absence of oxygen, probably at the conserved histidine residue, and transfers its phosphate group probably to a conserved aspartate residue of NreC. NreB/NreC activates the expression of the nitrate (narGHJI) and nitrite (nir) reductase operons, as well as the putative nitrate transporter gene narT.</text>
</comment>
<dbReference type="InterPro" id="IPR004358">
    <property type="entry name" value="Sig_transdc_His_kin-like_C"/>
</dbReference>
<dbReference type="PANTHER" id="PTHR24421">
    <property type="entry name" value="NITRATE/NITRITE SENSOR PROTEIN NARX-RELATED"/>
    <property type="match status" value="1"/>
</dbReference>
<evidence type="ECO:0000256" key="11">
    <source>
        <dbReference type="ARBA" id="ARBA00023004"/>
    </source>
</evidence>
<dbReference type="SMART" id="SM00387">
    <property type="entry name" value="HATPase_c"/>
    <property type="match status" value="1"/>
</dbReference>
<accession>A0ABM8QDW7</accession>
<reference evidence="20 21" key="1">
    <citation type="submission" date="2021-02" db="EMBL/GenBank/DDBJ databases">
        <authorList>
            <person name="Han P."/>
        </authorList>
    </citation>
    <scope>NUCLEOTIDE SEQUENCE [LARGE SCALE GENOMIC DNA]</scope>
    <source>
        <strain evidence="20">Candidatus Nitrospira sp. ZN2</strain>
    </source>
</reference>
<comment type="cofactor">
    <cofactor evidence="2">
        <name>[4Fe-4S] cluster</name>
        <dbReference type="ChEBI" id="CHEBI:49883"/>
    </cofactor>
</comment>
<keyword evidence="12" id="KW-0902">Two-component regulatory system</keyword>
<keyword evidence="21" id="KW-1185">Reference proteome</keyword>
<dbReference type="Gene3D" id="1.20.5.1930">
    <property type="match status" value="1"/>
</dbReference>
<dbReference type="InterPro" id="IPR035965">
    <property type="entry name" value="PAS-like_dom_sf"/>
</dbReference>
<evidence type="ECO:0000256" key="15">
    <source>
        <dbReference type="ARBA" id="ARBA00030800"/>
    </source>
</evidence>
<dbReference type="InterPro" id="IPR000014">
    <property type="entry name" value="PAS"/>
</dbReference>
<keyword evidence="10" id="KW-0418">Kinase</keyword>
<organism evidence="20 21">
    <name type="scientific">Nitrospira defluvii</name>
    <dbReference type="NCBI Taxonomy" id="330214"/>
    <lineage>
        <taxon>Bacteria</taxon>
        <taxon>Pseudomonadati</taxon>
        <taxon>Nitrospirota</taxon>
        <taxon>Nitrospiria</taxon>
        <taxon>Nitrospirales</taxon>
        <taxon>Nitrospiraceae</taxon>
        <taxon>Nitrospira</taxon>
    </lineage>
</organism>
<dbReference type="SUPFAM" id="SSF55785">
    <property type="entry name" value="PYP-like sensor domain (PAS domain)"/>
    <property type="match status" value="2"/>
</dbReference>
<dbReference type="SMART" id="SM00091">
    <property type="entry name" value="PAS"/>
    <property type="match status" value="2"/>
</dbReference>
<keyword evidence="7" id="KW-0963">Cytoplasm</keyword>
<comment type="caution">
    <text evidence="20">The sequence shown here is derived from an EMBL/GenBank/DDBJ whole genome shotgun (WGS) entry which is preliminary data.</text>
</comment>
<dbReference type="PROSITE" id="PS50112">
    <property type="entry name" value="PAS"/>
    <property type="match status" value="1"/>
</dbReference>
<evidence type="ECO:0000256" key="9">
    <source>
        <dbReference type="ARBA" id="ARBA00022723"/>
    </source>
</evidence>
<evidence type="ECO:0000256" key="14">
    <source>
        <dbReference type="ARBA" id="ARBA00024827"/>
    </source>
</evidence>
<feature type="domain" description="PAS" evidence="18">
    <location>
        <begin position="141"/>
        <end position="212"/>
    </location>
</feature>
<dbReference type="InterPro" id="IPR000700">
    <property type="entry name" value="PAS-assoc_C"/>
</dbReference>
<dbReference type="SUPFAM" id="SSF55874">
    <property type="entry name" value="ATPase domain of HSP90 chaperone/DNA topoisomerase II/histidine kinase"/>
    <property type="match status" value="1"/>
</dbReference>
<dbReference type="Pfam" id="PF07730">
    <property type="entry name" value="HisKA_3"/>
    <property type="match status" value="1"/>
</dbReference>
<evidence type="ECO:0000259" key="18">
    <source>
        <dbReference type="PROSITE" id="PS50112"/>
    </source>
</evidence>
<dbReference type="InterPro" id="IPR005467">
    <property type="entry name" value="His_kinase_dom"/>
</dbReference>
<evidence type="ECO:0000256" key="4">
    <source>
        <dbReference type="ARBA" id="ARBA00012438"/>
    </source>
</evidence>
<dbReference type="InterPro" id="IPR050482">
    <property type="entry name" value="Sensor_HK_TwoCompSys"/>
</dbReference>
<dbReference type="PROSITE" id="PS50109">
    <property type="entry name" value="HIS_KIN"/>
    <property type="match status" value="1"/>
</dbReference>
<evidence type="ECO:0000259" key="17">
    <source>
        <dbReference type="PROSITE" id="PS50109"/>
    </source>
</evidence>
<evidence type="ECO:0000256" key="7">
    <source>
        <dbReference type="ARBA" id="ARBA00022490"/>
    </source>
</evidence>
<sequence>MNSDRIAFGDDGLTRVAVIFTRPDGIISSFSHAAERLLGVTAETVVGHLTPAAFHDPLELDARRRTIVAQVGTVIEDPFGVIVGLVSLGQMVEEEWTYIDGTGCRIPVRLFVSALPDKRGNIVGYCFVVKDRRGQLQAEALLQRQAKLLDLANDAILVRDLVSDTITYWNEGAVRLYGWTSGEALGAYIHEFLHTTFPCPLEEIKREFLQAGLWRGELVHRTRAGRTITVSSRWTLLRDSSGVPSGSLELNTDITEQKRTQEALTHAHEELEARVLERTAALREANERLRILSRRLMEIQESERRAIARDLHDEIGQALTAIKLNLREIRTVPGSEAVENQIVDSLEILGQVLQRVRSLALDLRPSLLDELGLGPALRWYVGRQAERAGWEALVSVEALTSRPSPEVEIACFRLTQEALTNVARHSQASKVEVRLERAHQELTLVIRDNGIGFDLEMVRAGARAGTSVGLSGMEERVQLAGGTVTITSAPAAGTEIRASFPLAAASESSREDLQ</sequence>
<protein>
    <recommendedName>
        <fullName evidence="5">Oxygen sensor histidine kinase NreB</fullName>
        <ecNumber evidence="4">2.7.13.3</ecNumber>
    </recommendedName>
    <alternativeName>
        <fullName evidence="15">Nitrogen regulation protein B</fullName>
    </alternativeName>
</protein>
<dbReference type="Proteomes" id="UP000675880">
    <property type="component" value="Unassembled WGS sequence"/>
</dbReference>